<gene>
    <name evidence="1" type="ORF">BSF38_03569</name>
</gene>
<evidence type="ECO:0000313" key="2">
    <source>
        <dbReference type="Proteomes" id="UP000186309"/>
    </source>
</evidence>
<keyword evidence="2" id="KW-1185">Reference proteome</keyword>
<dbReference type="Proteomes" id="UP000186309">
    <property type="component" value="Chromosome"/>
</dbReference>
<dbReference type="EMBL" id="CP019082">
    <property type="protein sequence ID" value="APW62037.1"/>
    <property type="molecule type" value="Genomic_DNA"/>
</dbReference>
<sequence length="64" mass="6672">MPLPGTVRGWLVFGVGLGLAVLLSGCGDSEGGGSGRFVPNENKIEKINGMSPSEAYHKGDARRK</sequence>
<name>A0A1U7CSX0_9BACT</name>
<proteinExistence type="predicted"/>
<protein>
    <submittedName>
        <fullName evidence="1">Uncharacterized protein</fullName>
    </submittedName>
</protein>
<dbReference type="RefSeq" id="WP_145952201.1">
    <property type="nucleotide sequence ID" value="NZ_CP019082.1"/>
</dbReference>
<organism evidence="1 2">
    <name type="scientific">Paludisphaera borealis</name>
    <dbReference type="NCBI Taxonomy" id="1387353"/>
    <lineage>
        <taxon>Bacteria</taxon>
        <taxon>Pseudomonadati</taxon>
        <taxon>Planctomycetota</taxon>
        <taxon>Planctomycetia</taxon>
        <taxon>Isosphaerales</taxon>
        <taxon>Isosphaeraceae</taxon>
        <taxon>Paludisphaera</taxon>
    </lineage>
</organism>
<accession>A0A1U7CSX0</accession>
<dbReference type="AlphaFoldDB" id="A0A1U7CSX0"/>
<dbReference type="KEGG" id="pbor:BSF38_03569"/>
<evidence type="ECO:0000313" key="1">
    <source>
        <dbReference type="EMBL" id="APW62037.1"/>
    </source>
</evidence>
<reference evidence="2" key="1">
    <citation type="submission" date="2016-12" db="EMBL/GenBank/DDBJ databases">
        <title>Comparative genomics of four Isosphaeraceae planctomycetes: a common pool of plasmids and glycoside hydrolase genes.</title>
        <authorList>
            <person name="Ivanova A."/>
        </authorList>
    </citation>
    <scope>NUCLEOTIDE SEQUENCE [LARGE SCALE GENOMIC DNA]</scope>
    <source>
        <strain evidence="2">PX4</strain>
    </source>
</reference>